<evidence type="ECO:0000313" key="2">
    <source>
        <dbReference type="Proteomes" id="UP001611397"/>
    </source>
</evidence>
<dbReference type="InterPro" id="IPR036291">
    <property type="entry name" value="NAD(P)-bd_dom_sf"/>
</dbReference>
<keyword evidence="2" id="KW-1185">Reference proteome</keyword>
<comment type="caution">
    <text evidence="1">The sequence shown here is derived from an EMBL/GenBank/DDBJ whole genome shotgun (WGS) entry which is preliminary data.</text>
</comment>
<proteinExistence type="predicted"/>
<evidence type="ECO:0000313" key="1">
    <source>
        <dbReference type="EMBL" id="MFI2159193.1"/>
    </source>
</evidence>
<dbReference type="SUPFAM" id="SSF51735">
    <property type="entry name" value="NAD(P)-binding Rossmann-fold domains"/>
    <property type="match status" value="2"/>
</dbReference>
<dbReference type="Gene3D" id="3.40.50.720">
    <property type="entry name" value="NAD(P)-binding Rossmann-like Domain"/>
    <property type="match status" value="2"/>
</dbReference>
<gene>
    <name evidence="1" type="ORF">ACH49L_26480</name>
</gene>
<organism evidence="1 2">
    <name type="scientific">Streptomyces olivaceoviridis</name>
    <name type="common">Streptomyces corchorusii</name>
    <dbReference type="NCBI Taxonomy" id="1921"/>
    <lineage>
        <taxon>Bacteria</taxon>
        <taxon>Bacillati</taxon>
        <taxon>Actinomycetota</taxon>
        <taxon>Actinomycetes</taxon>
        <taxon>Kitasatosporales</taxon>
        <taxon>Streptomycetaceae</taxon>
        <taxon>Streptomyces</taxon>
    </lineage>
</organism>
<name>A0ABW7VCT5_STROI</name>
<dbReference type="EMBL" id="JBIRWM010000013">
    <property type="protein sequence ID" value="MFI2159193.1"/>
    <property type="molecule type" value="Genomic_DNA"/>
</dbReference>
<accession>A0ABW7VCT5</accession>
<dbReference type="Proteomes" id="UP001611397">
    <property type="component" value="Unassembled WGS sequence"/>
</dbReference>
<protein>
    <submittedName>
        <fullName evidence="1">Uncharacterized protein</fullName>
    </submittedName>
</protein>
<sequence>MKRLEGKVALISGTARGQGRAAALRFAAEGAPFGIRANCVILGRIDTDGSRANLLADDHPLRGIARPIPLGRTGTSDDVVDAR</sequence>
<dbReference type="RefSeq" id="WP_167360883.1">
    <property type="nucleotide sequence ID" value="NZ_JBIRUT010000015.1"/>
</dbReference>
<reference evidence="1 2" key="1">
    <citation type="submission" date="2024-10" db="EMBL/GenBank/DDBJ databases">
        <title>The Natural Products Discovery Center: Release of the First 8490 Sequenced Strains for Exploring Actinobacteria Biosynthetic Diversity.</title>
        <authorList>
            <person name="Kalkreuter E."/>
            <person name="Kautsar S.A."/>
            <person name="Yang D."/>
            <person name="Bader C.D."/>
            <person name="Teijaro C.N."/>
            <person name="Fluegel L."/>
            <person name="Davis C.M."/>
            <person name="Simpson J.R."/>
            <person name="Lauterbach L."/>
            <person name="Steele A.D."/>
            <person name="Gui C."/>
            <person name="Meng S."/>
            <person name="Li G."/>
            <person name="Viehrig K."/>
            <person name="Ye F."/>
            <person name="Su P."/>
            <person name="Kiefer A.F."/>
            <person name="Nichols A."/>
            <person name="Cepeda A.J."/>
            <person name="Yan W."/>
            <person name="Fan B."/>
            <person name="Jiang Y."/>
            <person name="Adhikari A."/>
            <person name="Zheng C.-J."/>
            <person name="Schuster L."/>
            <person name="Cowan T.M."/>
            <person name="Smanski M.J."/>
            <person name="Chevrette M.G."/>
            <person name="De Carvalho L.P.S."/>
            <person name="Shen B."/>
        </authorList>
    </citation>
    <scope>NUCLEOTIDE SEQUENCE [LARGE SCALE GENOMIC DNA]</scope>
    <source>
        <strain evidence="1 2">NPDC020295</strain>
    </source>
</reference>